<sequence>MPKEIGGLGLKRIDWFNQALLSKWKWRCITNNQAI</sequence>
<reference evidence="1 2" key="1">
    <citation type="journal article" date="2018" name="Front. Plant Sci.">
        <title>Red Clover (Trifolium pratense) and Zigzag Clover (T. medium) - A Picture of Genomic Similarities and Differences.</title>
        <authorList>
            <person name="Dluhosova J."/>
            <person name="Istvanek J."/>
            <person name="Nedelnik J."/>
            <person name="Repkova J."/>
        </authorList>
    </citation>
    <scope>NUCLEOTIDE SEQUENCE [LARGE SCALE GENOMIC DNA]</scope>
    <source>
        <strain evidence="2">cv. 10/8</strain>
        <tissue evidence="1">Leaf</tissue>
    </source>
</reference>
<name>A0A392S3M3_9FABA</name>
<evidence type="ECO:0000313" key="2">
    <source>
        <dbReference type="Proteomes" id="UP000265520"/>
    </source>
</evidence>
<dbReference type="AlphaFoldDB" id="A0A392S3M3"/>
<proteinExistence type="predicted"/>
<evidence type="ECO:0000313" key="1">
    <source>
        <dbReference type="EMBL" id="MCI42610.1"/>
    </source>
</evidence>
<feature type="non-terminal residue" evidence="1">
    <location>
        <position position="35"/>
    </location>
</feature>
<dbReference type="Proteomes" id="UP000265520">
    <property type="component" value="Unassembled WGS sequence"/>
</dbReference>
<accession>A0A392S3M3</accession>
<organism evidence="1 2">
    <name type="scientific">Trifolium medium</name>
    <dbReference type="NCBI Taxonomy" id="97028"/>
    <lineage>
        <taxon>Eukaryota</taxon>
        <taxon>Viridiplantae</taxon>
        <taxon>Streptophyta</taxon>
        <taxon>Embryophyta</taxon>
        <taxon>Tracheophyta</taxon>
        <taxon>Spermatophyta</taxon>
        <taxon>Magnoliopsida</taxon>
        <taxon>eudicotyledons</taxon>
        <taxon>Gunneridae</taxon>
        <taxon>Pentapetalae</taxon>
        <taxon>rosids</taxon>
        <taxon>fabids</taxon>
        <taxon>Fabales</taxon>
        <taxon>Fabaceae</taxon>
        <taxon>Papilionoideae</taxon>
        <taxon>50 kb inversion clade</taxon>
        <taxon>NPAAA clade</taxon>
        <taxon>Hologalegina</taxon>
        <taxon>IRL clade</taxon>
        <taxon>Trifolieae</taxon>
        <taxon>Trifolium</taxon>
    </lineage>
</organism>
<keyword evidence="2" id="KW-1185">Reference proteome</keyword>
<protein>
    <submittedName>
        <fullName evidence="1">Uncharacterized protein</fullName>
    </submittedName>
</protein>
<comment type="caution">
    <text evidence="1">The sequence shown here is derived from an EMBL/GenBank/DDBJ whole genome shotgun (WGS) entry which is preliminary data.</text>
</comment>
<dbReference type="EMBL" id="LXQA010306630">
    <property type="protein sequence ID" value="MCI42610.1"/>
    <property type="molecule type" value="Genomic_DNA"/>
</dbReference>